<dbReference type="InterPro" id="IPR050463">
    <property type="entry name" value="Gfo/Idh/MocA_oxidrdct_glycsds"/>
</dbReference>
<keyword evidence="5" id="KW-1185">Reference proteome</keyword>
<dbReference type="PANTHER" id="PTHR43818:SF11">
    <property type="entry name" value="BCDNA.GH03377"/>
    <property type="match status" value="1"/>
</dbReference>
<organism evidence="4 5">
    <name type="scientific">Saccharomonospora cyanea NA-134</name>
    <dbReference type="NCBI Taxonomy" id="882082"/>
    <lineage>
        <taxon>Bacteria</taxon>
        <taxon>Bacillati</taxon>
        <taxon>Actinomycetota</taxon>
        <taxon>Actinomycetes</taxon>
        <taxon>Pseudonocardiales</taxon>
        <taxon>Pseudonocardiaceae</taxon>
        <taxon>Saccharomonospora</taxon>
    </lineage>
</organism>
<dbReference type="Gene3D" id="3.30.360.10">
    <property type="entry name" value="Dihydrodipicolinate Reductase, domain 2"/>
    <property type="match status" value="1"/>
</dbReference>
<dbReference type="eggNOG" id="COG0673">
    <property type="taxonomic scope" value="Bacteria"/>
</dbReference>
<dbReference type="STRING" id="882082.SaccyDRAFT_4977"/>
<evidence type="ECO:0000313" key="5">
    <source>
        <dbReference type="Proteomes" id="UP000002791"/>
    </source>
</evidence>
<dbReference type="InterPro" id="IPR055170">
    <property type="entry name" value="GFO_IDH_MocA-like_dom"/>
</dbReference>
<keyword evidence="1" id="KW-0560">Oxidoreductase</keyword>
<accession>H5XP59</accession>
<proteinExistence type="predicted"/>
<dbReference type="InterPro" id="IPR036291">
    <property type="entry name" value="NAD(P)-bd_dom_sf"/>
</dbReference>
<sequence>MRVGLVGAGSWARRVHAPGLADHPATTLSAVWTRRSEAAAELAEEYGATACDTFTDLLGAVDAVAFAVPPAVQAELAVTAAEAGKHLILEKPLAADLAQAERVARAVSESGVVALLVLTLRYAMRTRDWLAGLADTGGWTGGSARWLSGALLGEKYGRAAWRHEIGALGDIGPHAFDLIDAALGKITAVVAARRGPGESWHVMLEHEGGATSTVSLASRLPIMPTAIEFAVYGQHGLRLLGREPEGEAASFTALLDDFAAMIDSGVREHPCDVHRGVHLQRILEECRDRVEG</sequence>
<dbReference type="Gene3D" id="3.40.50.720">
    <property type="entry name" value="NAD(P)-binding Rossmann-like Domain"/>
    <property type="match status" value="1"/>
</dbReference>
<gene>
    <name evidence="4" type="ORF">SaccyDRAFT_4977</name>
</gene>
<evidence type="ECO:0000313" key="4">
    <source>
        <dbReference type="EMBL" id="EHR63772.1"/>
    </source>
</evidence>
<dbReference type="AlphaFoldDB" id="H5XP59"/>
<dbReference type="Proteomes" id="UP000002791">
    <property type="component" value="Chromosome"/>
</dbReference>
<dbReference type="HOGENOM" id="CLU_081768_0_0_11"/>
<evidence type="ECO:0000259" key="3">
    <source>
        <dbReference type="Pfam" id="PF22725"/>
    </source>
</evidence>
<dbReference type="PANTHER" id="PTHR43818">
    <property type="entry name" value="BCDNA.GH03377"/>
    <property type="match status" value="1"/>
</dbReference>
<feature type="domain" description="GFO/IDH/MocA-like oxidoreductase" evidence="3">
    <location>
        <begin position="158"/>
        <end position="236"/>
    </location>
</feature>
<dbReference type="SUPFAM" id="SSF51735">
    <property type="entry name" value="NAD(P)-binding Rossmann-fold domains"/>
    <property type="match status" value="1"/>
</dbReference>
<dbReference type="GO" id="GO:0016491">
    <property type="term" value="F:oxidoreductase activity"/>
    <property type="evidence" value="ECO:0007669"/>
    <property type="project" value="UniProtKB-KW"/>
</dbReference>
<dbReference type="Pfam" id="PF22725">
    <property type="entry name" value="GFO_IDH_MocA_C3"/>
    <property type="match status" value="1"/>
</dbReference>
<name>H5XP59_9PSEU</name>
<dbReference type="InterPro" id="IPR000683">
    <property type="entry name" value="Gfo/Idh/MocA-like_OxRdtase_N"/>
</dbReference>
<dbReference type="EMBL" id="CM001440">
    <property type="protein sequence ID" value="EHR63772.1"/>
    <property type="molecule type" value="Genomic_DNA"/>
</dbReference>
<feature type="domain" description="Gfo/Idh/MocA-like oxidoreductase N-terminal" evidence="2">
    <location>
        <begin position="1"/>
        <end position="114"/>
    </location>
</feature>
<reference evidence="4 5" key="1">
    <citation type="submission" date="2011-11" db="EMBL/GenBank/DDBJ databases">
        <title>The Noncontiguous Finished sequence of Saccharomonospora cyanea NA-134.</title>
        <authorList>
            <consortium name="US DOE Joint Genome Institute"/>
            <person name="Lucas S."/>
            <person name="Han J."/>
            <person name="Lapidus A."/>
            <person name="Cheng J.-F."/>
            <person name="Goodwin L."/>
            <person name="Pitluck S."/>
            <person name="Peters L."/>
            <person name="Ovchinnikova G."/>
            <person name="Lu M."/>
            <person name="Detter J.C."/>
            <person name="Han C."/>
            <person name="Tapia R."/>
            <person name="Land M."/>
            <person name="Hauser L."/>
            <person name="Kyrpides N."/>
            <person name="Ivanova N."/>
            <person name="Pagani I."/>
            <person name="Brambilla E.-M."/>
            <person name="Klenk H.-P."/>
            <person name="Woyke T."/>
        </authorList>
    </citation>
    <scope>NUCLEOTIDE SEQUENCE [LARGE SCALE GENOMIC DNA]</scope>
    <source>
        <strain evidence="4 5">NA-134</strain>
    </source>
</reference>
<evidence type="ECO:0000256" key="1">
    <source>
        <dbReference type="ARBA" id="ARBA00023002"/>
    </source>
</evidence>
<dbReference type="Pfam" id="PF01408">
    <property type="entry name" value="GFO_IDH_MocA"/>
    <property type="match status" value="1"/>
</dbReference>
<protein>
    <submittedName>
        <fullName evidence="4">Putative dehydrogenase</fullName>
    </submittedName>
</protein>
<dbReference type="GO" id="GO:0000166">
    <property type="term" value="F:nucleotide binding"/>
    <property type="evidence" value="ECO:0007669"/>
    <property type="project" value="InterPro"/>
</dbReference>
<dbReference type="SUPFAM" id="SSF55347">
    <property type="entry name" value="Glyceraldehyde-3-phosphate dehydrogenase-like, C-terminal domain"/>
    <property type="match status" value="1"/>
</dbReference>
<evidence type="ECO:0000259" key="2">
    <source>
        <dbReference type="Pfam" id="PF01408"/>
    </source>
</evidence>